<dbReference type="FunFam" id="3.40.50.720:FF:000374">
    <property type="entry name" value="3-oxoacyl-(Acyl-carrier-protein) reductase"/>
    <property type="match status" value="1"/>
</dbReference>
<dbReference type="PRINTS" id="PR00080">
    <property type="entry name" value="SDRFAMILY"/>
</dbReference>
<reference evidence="4" key="1">
    <citation type="submission" date="2022-11" db="EMBL/GenBank/DDBJ databases">
        <title>Dyadobacter pollutisoli sp. nov., isolated from plastic dumped soil.</title>
        <authorList>
            <person name="Kim J.M."/>
            <person name="Kim K.R."/>
            <person name="Lee J.K."/>
            <person name="Hao L."/>
            <person name="Jeon C.O."/>
        </authorList>
    </citation>
    <scope>NUCLEOTIDE SEQUENCE</scope>
    <source>
        <strain evidence="4">U1</strain>
    </source>
</reference>
<dbReference type="Gene3D" id="3.40.50.720">
    <property type="entry name" value="NAD(P)-binding Rossmann-like Domain"/>
    <property type="match status" value="1"/>
</dbReference>
<dbReference type="AlphaFoldDB" id="A0A9E8NHK2"/>
<keyword evidence="2" id="KW-0521">NADP</keyword>
<dbReference type="EMBL" id="CP112998">
    <property type="protein sequence ID" value="WAC15418.1"/>
    <property type="molecule type" value="Genomic_DNA"/>
</dbReference>
<protein>
    <submittedName>
        <fullName evidence="4">SDR family oxidoreductase</fullName>
    </submittedName>
</protein>
<proteinExistence type="inferred from homology"/>
<evidence type="ECO:0000256" key="1">
    <source>
        <dbReference type="ARBA" id="ARBA00006484"/>
    </source>
</evidence>
<dbReference type="PRINTS" id="PR00081">
    <property type="entry name" value="GDHRDH"/>
</dbReference>
<dbReference type="InterPro" id="IPR002347">
    <property type="entry name" value="SDR_fam"/>
</dbReference>
<dbReference type="InterPro" id="IPR036291">
    <property type="entry name" value="NAD(P)-bd_dom_sf"/>
</dbReference>
<evidence type="ECO:0000313" key="5">
    <source>
        <dbReference type="Proteomes" id="UP001164653"/>
    </source>
</evidence>
<name>A0A9E8NHK2_9BACT</name>
<keyword evidence="3" id="KW-0560">Oxidoreductase</keyword>
<evidence type="ECO:0000256" key="3">
    <source>
        <dbReference type="ARBA" id="ARBA00023002"/>
    </source>
</evidence>
<keyword evidence="5" id="KW-1185">Reference proteome</keyword>
<dbReference type="KEGG" id="dpf:ON006_07725"/>
<dbReference type="GO" id="GO:0016491">
    <property type="term" value="F:oxidoreductase activity"/>
    <property type="evidence" value="ECO:0007669"/>
    <property type="project" value="UniProtKB-KW"/>
</dbReference>
<gene>
    <name evidence="4" type="ORF">ON006_07725</name>
</gene>
<sequence length="254" mass="27196">MDSGNKIALVTGASRGLGKNIALALAQKGTDVIVVYRNKAEEAGEVVAAIEALGRKAAAVQLDTANVSTFDAFFASLSHILQDKWGRSSFDFLINNAGIDRPSAFADTTEEAFDELMNVHFKGVYFLTQKALAHMADKGRIVNLSTGLARFSTQGYAAYASMKGAIETLTKYQAKELGYRGITANVVAPGIIHTDFTKRAFDSHPGMEDHINTITALGRVGMPDDIGGVVAFLCSEEARWVTAQRIEASGGMNL</sequence>
<evidence type="ECO:0000256" key="2">
    <source>
        <dbReference type="ARBA" id="ARBA00022857"/>
    </source>
</evidence>
<evidence type="ECO:0000313" key="4">
    <source>
        <dbReference type="EMBL" id="WAC15418.1"/>
    </source>
</evidence>
<dbReference type="PANTHER" id="PTHR43639:SF1">
    <property type="entry name" value="SHORT-CHAIN DEHYDROGENASE_REDUCTASE FAMILY PROTEIN"/>
    <property type="match status" value="1"/>
</dbReference>
<dbReference type="PANTHER" id="PTHR43639">
    <property type="entry name" value="OXIDOREDUCTASE, SHORT-CHAIN DEHYDROGENASE/REDUCTASE FAMILY (AFU_ORTHOLOGUE AFUA_5G02870)"/>
    <property type="match status" value="1"/>
</dbReference>
<dbReference type="SUPFAM" id="SSF51735">
    <property type="entry name" value="NAD(P)-binding Rossmann-fold domains"/>
    <property type="match status" value="1"/>
</dbReference>
<comment type="similarity">
    <text evidence="1">Belongs to the short-chain dehydrogenases/reductases (SDR) family.</text>
</comment>
<organism evidence="4 5">
    <name type="scientific">Dyadobacter pollutisoli</name>
    <dbReference type="NCBI Taxonomy" id="2910158"/>
    <lineage>
        <taxon>Bacteria</taxon>
        <taxon>Pseudomonadati</taxon>
        <taxon>Bacteroidota</taxon>
        <taxon>Cytophagia</taxon>
        <taxon>Cytophagales</taxon>
        <taxon>Spirosomataceae</taxon>
        <taxon>Dyadobacter</taxon>
    </lineage>
</organism>
<dbReference type="Proteomes" id="UP001164653">
    <property type="component" value="Chromosome"/>
</dbReference>
<dbReference type="Pfam" id="PF13561">
    <property type="entry name" value="adh_short_C2"/>
    <property type="match status" value="1"/>
</dbReference>
<accession>A0A9E8NHK2</accession>